<evidence type="ECO:0000313" key="4">
    <source>
        <dbReference type="Proteomes" id="UP001642409"/>
    </source>
</evidence>
<sequence>MNYKSARIMYTYMSYFLLNVINIQFQVLNSMQGQNVKSFNVIYRCIKAFLIGKIIFTLKRETAGKRIERIRSQLILCEVCDYLMFPLTLPFSRFQTAIVEASIMYITCVFSIQTCQNMLEFVGLAIFYMFLVTYIMWYQSNSFAFASVGFSLVFIIMLYYYQESDQKSPITEEVQLKKNSQQLEKVFQKHYSQYIQDVNQEQNKHITTIIASIRINFNPEIERLVQFTRLMEQLCLEYKVSFVTVSSKTFQFFVSEEVSTIQKKFDQALQLCSGAQVIAKCLDMKVSAGVAFGEIEQVKQIFGNLQYKQYYGDALELADFVSQHSFDEILVDATGLYDDTRKPGADHRYGQHFQEPHFAYKTELRKLDFEGETRLIAVAAPRDTMTKQLSDVLIKSGNINDISLNIVIAPSSEPTTDNVTESDSNTATKFIDTRVRYESSQPIIKNSDSPYTEPIHIICPPVQQKANQLEKRSRFAFLKEIQQVMSNQQICSIDQLNIHFSNSLVQNIQPLIPYYFAFGIACALQYQFKVLFSEEMLVQIEIYDQVTLKQWLSRQFVIFAVVGFAELLCVVPYLLFHFGAKIDNVKMKTMKAVDIQIQKLLFAIMALWNLTILYGYQIMLKILKNYPHLKNVCDVAQTSAWTITLYVMHNFNQVINVSSQHPLYIYRNLKVFTVMELVHWLMVFRQFPVMAALMLFMQVQQLPVQLQVLRGREEHLPPKRHSRERQKADPDPEPPPDAAPGEQRAPAADEEPADPPAGHRGRPDGEVREAEDGAGHRERRRDDLYDLPEREAEAPAGGGAGGAPEQLRALPAGVRLRVGGEDERGAGGGLPELRRPTPPAVAPGLTKVHQLGLLQGVRHQGRPLPPRSVRAALPLPAAPKARTRRREAGGGRRKRRHALLRRRALRRGGRGRRRAPGLPQQRRQGEGLQEVLGVVQTARGGKRWELSHQVPEEVHRLRRPSRNVEVILLQISIHNDLLFCNFFGVLITRMIYQNTTAHMYRIEYF</sequence>
<feature type="transmembrane region" description="Helical" evidence="2">
    <location>
        <begin position="119"/>
        <end position="137"/>
    </location>
</feature>
<feature type="transmembrane region" description="Helical" evidence="2">
    <location>
        <begin position="600"/>
        <end position="619"/>
    </location>
</feature>
<evidence type="ECO:0000256" key="2">
    <source>
        <dbReference type="SAM" id="Phobius"/>
    </source>
</evidence>
<dbReference type="EMBL" id="CAXDID020000031">
    <property type="protein sequence ID" value="CAL5994172.1"/>
    <property type="molecule type" value="Genomic_DNA"/>
</dbReference>
<protein>
    <submittedName>
        <fullName evidence="3">Hypothetical_protein</fullName>
    </submittedName>
</protein>
<keyword evidence="2" id="KW-0472">Membrane</keyword>
<keyword evidence="4" id="KW-1185">Reference proteome</keyword>
<gene>
    <name evidence="3" type="ORF">HINF_LOCUS13422</name>
</gene>
<proteinExistence type="predicted"/>
<dbReference type="Proteomes" id="UP001642409">
    <property type="component" value="Unassembled WGS sequence"/>
</dbReference>
<name>A0ABP1HJE4_9EUKA</name>
<feature type="region of interest" description="Disordered" evidence="1">
    <location>
        <begin position="878"/>
        <end position="925"/>
    </location>
</feature>
<accession>A0ABP1HJE4</accession>
<feature type="region of interest" description="Disordered" evidence="1">
    <location>
        <begin position="713"/>
        <end position="806"/>
    </location>
</feature>
<feature type="transmembrane region" description="Helical" evidence="2">
    <location>
        <begin position="556"/>
        <end position="579"/>
    </location>
</feature>
<keyword evidence="2" id="KW-0812">Transmembrane</keyword>
<evidence type="ECO:0000313" key="3">
    <source>
        <dbReference type="EMBL" id="CAL5994172.1"/>
    </source>
</evidence>
<feature type="compositionally biased region" description="Basic and acidic residues" evidence="1">
    <location>
        <begin position="761"/>
        <end position="793"/>
    </location>
</feature>
<reference evidence="3 4" key="1">
    <citation type="submission" date="2024-07" db="EMBL/GenBank/DDBJ databases">
        <authorList>
            <person name="Akdeniz Z."/>
        </authorList>
    </citation>
    <scope>NUCLEOTIDE SEQUENCE [LARGE SCALE GENOMIC DNA]</scope>
</reference>
<evidence type="ECO:0000256" key="1">
    <source>
        <dbReference type="SAM" id="MobiDB-lite"/>
    </source>
</evidence>
<organism evidence="3 4">
    <name type="scientific">Hexamita inflata</name>
    <dbReference type="NCBI Taxonomy" id="28002"/>
    <lineage>
        <taxon>Eukaryota</taxon>
        <taxon>Metamonada</taxon>
        <taxon>Diplomonadida</taxon>
        <taxon>Hexamitidae</taxon>
        <taxon>Hexamitinae</taxon>
        <taxon>Hexamita</taxon>
    </lineage>
</organism>
<keyword evidence="2" id="KW-1133">Transmembrane helix</keyword>
<feature type="compositionally biased region" description="Basic residues" evidence="1">
    <location>
        <begin position="881"/>
        <end position="915"/>
    </location>
</feature>
<feature type="transmembrane region" description="Helical" evidence="2">
    <location>
        <begin position="143"/>
        <end position="161"/>
    </location>
</feature>
<comment type="caution">
    <text evidence="3">The sequence shown here is derived from an EMBL/GenBank/DDBJ whole genome shotgun (WGS) entry which is preliminary data.</text>
</comment>
<feature type="transmembrane region" description="Helical" evidence="2">
    <location>
        <begin position="511"/>
        <end position="528"/>
    </location>
</feature>